<dbReference type="PROSITE" id="PS51371">
    <property type="entry name" value="CBS"/>
    <property type="match status" value="1"/>
</dbReference>
<keyword evidence="4 8" id="KW-1133">Transmembrane helix</keyword>
<name>A0ABP1FR51_9CHLO</name>
<dbReference type="Pfam" id="PF00571">
    <property type="entry name" value="CBS"/>
    <property type="match status" value="1"/>
</dbReference>
<gene>
    <name evidence="11" type="primary">g3847</name>
    <name evidence="11" type="ORF">VP750_LOCUS3283</name>
</gene>
<dbReference type="Pfam" id="PF00654">
    <property type="entry name" value="Voltage_CLC"/>
    <property type="match status" value="2"/>
</dbReference>
<evidence type="ECO:0000256" key="4">
    <source>
        <dbReference type="ARBA" id="ARBA00022989"/>
    </source>
</evidence>
<dbReference type="InterPro" id="IPR039340">
    <property type="entry name" value="Tfc4/TFIIIC-102/Sfc4"/>
</dbReference>
<feature type="transmembrane region" description="Helical" evidence="8">
    <location>
        <begin position="1157"/>
        <end position="1176"/>
    </location>
</feature>
<feature type="transmembrane region" description="Helical" evidence="8">
    <location>
        <begin position="1201"/>
        <end position="1221"/>
    </location>
</feature>
<dbReference type="InterPro" id="IPR046342">
    <property type="entry name" value="CBS_dom_sf"/>
</dbReference>
<keyword evidence="3 8" id="KW-0812">Transmembrane</keyword>
<reference evidence="11 12" key="1">
    <citation type="submission" date="2024-06" db="EMBL/GenBank/DDBJ databases">
        <authorList>
            <person name="Kraege A."/>
            <person name="Thomma B."/>
        </authorList>
    </citation>
    <scope>NUCLEOTIDE SEQUENCE [LARGE SCALE GENOMIC DNA]</scope>
</reference>
<accession>A0ABP1FR51</accession>
<feature type="region of interest" description="Disordered" evidence="9">
    <location>
        <begin position="139"/>
        <end position="164"/>
    </location>
</feature>
<keyword evidence="5 8" id="KW-0472">Membrane</keyword>
<comment type="caution">
    <text evidence="11">The sequence shown here is derived from an EMBL/GenBank/DDBJ whole genome shotgun (WGS) entry which is preliminary data.</text>
</comment>
<dbReference type="SUPFAM" id="SSF81340">
    <property type="entry name" value="Clc chloride channel"/>
    <property type="match status" value="1"/>
</dbReference>
<keyword evidence="8" id="KW-0406">Ion transport</keyword>
<keyword evidence="8" id="KW-0813">Transport</keyword>
<organism evidence="11 12">
    <name type="scientific">Coccomyxa viridis</name>
    <dbReference type="NCBI Taxonomy" id="1274662"/>
    <lineage>
        <taxon>Eukaryota</taxon>
        <taxon>Viridiplantae</taxon>
        <taxon>Chlorophyta</taxon>
        <taxon>core chlorophytes</taxon>
        <taxon>Trebouxiophyceae</taxon>
        <taxon>Trebouxiophyceae incertae sedis</taxon>
        <taxon>Coccomyxaceae</taxon>
        <taxon>Coccomyxa</taxon>
    </lineage>
</organism>
<feature type="compositionally biased region" description="Low complexity" evidence="9">
    <location>
        <begin position="1691"/>
        <end position="1705"/>
    </location>
</feature>
<dbReference type="SUPFAM" id="SSF48452">
    <property type="entry name" value="TPR-like"/>
    <property type="match status" value="2"/>
</dbReference>
<keyword evidence="12" id="KW-1185">Reference proteome</keyword>
<evidence type="ECO:0000256" key="3">
    <source>
        <dbReference type="ARBA" id="ARBA00022692"/>
    </source>
</evidence>
<evidence type="ECO:0000256" key="6">
    <source>
        <dbReference type="PROSITE-ProRule" id="PRU00339"/>
    </source>
</evidence>
<feature type="transmembrane region" description="Helical" evidence="8">
    <location>
        <begin position="1242"/>
        <end position="1264"/>
    </location>
</feature>
<feature type="compositionally biased region" description="Basic and acidic residues" evidence="9">
    <location>
        <begin position="73"/>
        <end position="83"/>
    </location>
</feature>
<feature type="transmembrane region" description="Helical" evidence="8">
    <location>
        <begin position="1382"/>
        <end position="1407"/>
    </location>
</feature>
<sequence length="1857" mass="203158">MEDDEDYVPSDEHGDEDGLDDDDMEEDLEDETAFLTANRGQDQDAGDEEEDDAAPEQIFGEGFDPMSLLDQLGQHEQDFDPDKQSYGVLRQAMDRDGPSLVKEKPAGAKKGAKRARGEVFGASVDDIWDEDQVAEELGYGSGRKKRSSRRRQKASKTPSRSRHIPEEINMKVGDATMAYTMGRYDDAIRLLMEVIKVHPYLHDTYHTLGLAHEALGRQRQALDFYMIAVHMAPTDVDLWRRLASLSTDLGFFRQAIYCHTRVVARDRDDLDARFDRAVLYAEVNEPKKAVLAFESILEKRPGDPEAVKMLARLHHHLGSPERSLQVLERQVREFPEATNLTHINMLAELFMDAGQHEQASSLIRQAQQLPCMQDGVPIDLRVRAGICAARLQDMDAAMEHFRALLAVDAVDFADLYTDVGNMLSEQRHFDEALVYYSRLAEHPRQSTPEVWGRLAGCHQALGSYDAAVGIFLKILGDLSLGAEAHAEAATALAELYVSLGQPAAALELLYSLQGASAVLPPQSPKIWPLHWRRANLFLKLGHTEPFLDLMLPVLSRTLRTSEAASAAPASGRRMTAALRRRARVAQKYAHTQEHGAVFKGFVTRDRRKDSAKEADQHLVELEQAYAENLPEGLGEDGAGSASEAGGFVLEDIFDDQSQFQAMLHTLRVLLGSGQPQEAQQLTDAIVRMFSKRGTDRDKKDALRMVQGNAAAAQGDSVGALQHIRFVAAHHPQSPVVWNAYARAAACSGSMRNASRYLLGMAKKHPDSVPLMVLLGNSHMITGNHSAALHEYLQAYRHAPQEPLVLLCMGVAILNRVMQKKVPDRNRAVLQALAFLQEYAEQRGSEREACYNLGRAAHQLGLLHVAVPFYERALAAQPPPEGSSTDVRREAAHNLVLIYRIKVHSFLKLLVTVGIGAVLGFLAVALALCTEGLKSWKNSIARGIIHDGAPHGILRAAIFHSGYSTGLILIGSCLAQFWAPAAAAAGVSLVMAYLNGVAIPDLLSLRTLIAKWVGTCCSVSANLALGPEAPMVHLGACAAHVATHAACVALDRWEAMKVAWKANKADWGFDVEAPGQNGHLLGSAPEGPAVALLHSDVERREFISAGAAAGLAASSCLSPHQLPAIIEQPRSVHAAFGAPIGGVLFSLEEASTHWSRKVAWRCFICTTTAVFTLAQLHPRWKYGVLSFKGVAELSNKEWFEQLPFIVAISVMAGVMGALFNIAHKRMFRLRAPRTNGLARIAEAVGLGLFTIAVMFILSWCFGACVDVPEWHTGYGFTFHCKHGKYNDLATAFMSNQDETIKHIFSLGRLSRKYEVCKDDNCYFTLQTLFILTATYWVFMVLLGGIVIPGGLFMPSIMVGSSFGAGMGLLLMQWLPEWNIQPGLYAMCAAAAMLGGVFRSSISLVVIVVEGTQSTKFMLGIIIAVICSNWVGEAINSDGVYETDLEADGTVIFLRPSPPHTLYTKTAADIAARAVWCFREIERVDYIMEVLTRCRHNGFPVVRSSLGDDEDSGDFDAEGQGASRSGSLQGLILRSQILVMLRHQVLCNEAGMPIHEMRDDDVAARELTLDSKMRAFFRLSNFSHRRPHASAPEALKAVQSALHTSPGRQYSGALGLARSLSRQLSSSSSNPVQNGLHGISGSSESPQHARHRGTQHTAGSVSWGNAVNGGATREAQRPTGNGIAEEGSEGQNDSSPGSSTPSGDSASHMYLDLRPFMDQAPTIVREETPAERAHGMFTLLGLRHLVVVNEASHVRGVITRRDLDHAAGHGSWRRNKIANGPDKPEPQGLHFIRRRKSARDLLQKALYTVGLASSPLIESRSQAQEALLQDAGPRDPFEGVESFSREDNLTIPVDSRVPP</sequence>
<dbReference type="Gene3D" id="3.10.580.10">
    <property type="entry name" value="CBS-domain"/>
    <property type="match status" value="1"/>
</dbReference>
<feature type="region of interest" description="Disordered" evidence="9">
    <location>
        <begin position="1620"/>
        <end position="1706"/>
    </location>
</feature>
<feature type="compositionally biased region" description="Acidic residues" evidence="9">
    <location>
        <begin position="44"/>
        <end position="54"/>
    </location>
</feature>
<feature type="compositionally biased region" description="Acidic residues" evidence="9">
    <location>
        <begin position="1"/>
        <end position="32"/>
    </location>
</feature>
<dbReference type="SUPFAM" id="SSF54631">
    <property type="entry name" value="CBS-domain pair"/>
    <property type="match status" value="1"/>
</dbReference>
<evidence type="ECO:0000259" key="10">
    <source>
        <dbReference type="PROSITE" id="PS51371"/>
    </source>
</evidence>
<dbReference type="Gene3D" id="1.25.40.10">
    <property type="entry name" value="Tetratricopeptide repeat domain"/>
    <property type="match status" value="3"/>
</dbReference>
<dbReference type="InterPro" id="IPR001807">
    <property type="entry name" value="ClC"/>
</dbReference>
<evidence type="ECO:0000256" key="2">
    <source>
        <dbReference type="ARBA" id="ARBA00009476"/>
    </source>
</evidence>
<dbReference type="PANTHER" id="PTHR23082:SF0">
    <property type="entry name" value="GENERAL TRANSCRIPTION FACTOR 3C POLYPEPTIDE 3"/>
    <property type="match status" value="1"/>
</dbReference>
<dbReference type="Pfam" id="PF13432">
    <property type="entry name" value="TPR_16"/>
    <property type="match status" value="1"/>
</dbReference>
<evidence type="ECO:0000256" key="1">
    <source>
        <dbReference type="ARBA" id="ARBA00004141"/>
    </source>
</evidence>
<dbReference type="InterPro" id="IPR019734">
    <property type="entry name" value="TPR_rpt"/>
</dbReference>
<dbReference type="PROSITE" id="PS50005">
    <property type="entry name" value="TPR"/>
    <property type="match status" value="1"/>
</dbReference>
<evidence type="ECO:0000256" key="5">
    <source>
        <dbReference type="ARBA" id="ARBA00023136"/>
    </source>
</evidence>
<dbReference type="InterPro" id="IPR000644">
    <property type="entry name" value="CBS_dom"/>
</dbReference>
<feature type="compositionally biased region" description="Basic and acidic residues" evidence="9">
    <location>
        <begin position="1830"/>
        <end position="1846"/>
    </location>
</feature>
<feature type="repeat" description="TPR" evidence="6">
    <location>
        <begin position="202"/>
        <end position="235"/>
    </location>
</feature>
<feature type="transmembrane region" description="Helical" evidence="8">
    <location>
        <begin position="976"/>
        <end position="998"/>
    </location>
</feature>
<feature type="compositionally biased region" description="Basic and acidic residues" evidence="9">
    <location>
        <begin position="92"/>
        <end position="106"/>
    </location>
</feature>
<dbReference type="Pfam" id="PF13181">
    <property type="entry name" value="TPR_8"/>
    <property type="match status" value="1"/>
</dbReference>
<feature type="region of interest" description="Disordered" evidence="9">
    <location>
        <begin position="1"/>
        <end position="115"/>
    </location>
</feature>
<evidence type="ECO:0000313" key="11">
    <source>
        <dbReference type="EMBL" id="CAL5221624.1"/>
    </source>
</evidence>
<feature type="compositionally biased region" description="Basic residues" evidence="9">
    <location>
        <begin position="142"/>
        <end position="162"/>
    </location>
</feature>
<feature type="transmembrane region" description="Helical" evidence="8">
    <location>
        <begin position="1350"/>
        <end position="1370"/>
    </location>
</feature>
<feature type="transmembrane region" description="Helical" evidence="8">
    <location>
        <begin position="952"/>
        <end position="970"/>
    </location>
</feature>
<feature type="transmembrane region" description="Helical" evidence="8">
    <location>
        <begin position="1414"/>
        <end position="1430"/>
    </location>
</feature>
<comment type="similarity">
    <text evidence="2 8">Belongs to the chloride channel (TC 2.A.49) family.</text>
</comment>
<feature type="compositionally biased region" description="Polar residues" evidence="9">
    <location>
        <begin position="1653"/>
        <end position="1663"/>
    </location>
</feature>
<evidence type="ECO:0000256" key="7">
    <source>
        <dbReference type="PROSITE-ProRule" id="PRU00703"/>
    </source>
</evidence>
<feature type="region of interest" description="Disordered" evidence="9">
    <location>
        <begin position="1821"/>
        <end position="1857"/>
    </location>
</feature>
<evidence type="ECO:0000256" key="9">
    <source>
        <dbReference type="SAM" id="MobiDB-lite"/>
    </source>
</evidence>
<dbReference type="Proteomes" id="UP001497392">
    <property type="component" value="Unassembled WGS sequence"/>
</dbReference>
<dbReference type="PRINTS" id="PR00762">
    <property type="entry name" value="CLCHANNEL"/>
</dbReference>
<feature type="domain" description="CBS" evidence="10">
    <location>
        <begin position="1715"/>
        <end position="1775"/>
    </location>
</feature>
<dbReference type="PANTHER" id="PTHR23082">
    <property type="entry name" value="TRANSCRIPTION INITIATION FACTOR IIIC TFIIIC , POLYPEPTIDE 3-RELATED"/>
    <property type="match status" value="1"/>
</dbReference>
<evidence type="ECO:0000313" key="12">
    <source>
        <dbReference type="Proteomes" id="UP001497392"/>
    </source>
</evidence>
<dbReference type="InterPro" id="IPR014743">
    <property type="entry name" value="Cl-channel_core"/>
</dbReference>
<dbReference type="SMART" id="SM00116">
    <property type="entry name" value="CBS"/>
    <property type="match status" value="1"/>
</dbReference>
<feature type="transmembrane region" description="Helical" evidence="8">
    <location>
        <begin position="1321"/>
        <end position="1343"/>
    </location>
</feature>
<dbReference type="EMBL" id="CAXHTA020000005">
    <property type="protein sequence ID" value="CAL5221624.1"/>
    <property type="molecule type" value="Genomic_DNA"/>
</dbReference>
<proteinExistence type="inferred from homology"/>
<dbReference type="InterPro" id="IPR011990">
    <property type="entry name" value="TPR-like_helical_dom_sf"/>
</dbReference>
<comment type="subcellular location">
    <subcellularLocation>
        <location evidence="1 8">Membrane</location>
        <topology evidence="1 8">Multi-pass membrane protein</topology>
    </subcellularLocation>
</comment>
<protein>
    <recommendedName>
        <fullName evidence="8">Chloride channel protein</fullName>
    </recommendedName>
</protein>
<evidence type="ECO:0000256" key="8">
    <source>
        <dbReference type="RuleBase" id="RU361221"/>
    </source>
</evidence>
<keyword evidence="8" id="KW-0868">Chloride</keyword>
<keyword evidence="7" id="KW-0129">CBS domain</keyword>
<keyword evidence="6" id="KW-0802">TPR repeat</keyword>
<dbReference type="SMART" id="SM00028">
    <property type="entry name" value="TPR"/>
    <property type="match status" value="9"/>
</dbReference>
<dbReference type="Gene3D" id="1.10.3080.10">
    <property type="entry name" value="Clc chloride channel"/>
    <property type="match status" value="2"/>
</dbReference>
<feature type="transmembrane region" description="Helical" evidence="8">
    <location>
        <begin position="908"/>
        <end position="932"/>
    </location>
</feature>